<dbReference type="EMBL" id="BKAJ01000085">
    <property type="protein sequence ID" value="GEP57696.1"/>
    <property type="molecule type" value="Genomic_DNA"/>
</dbReference>
<accession>A0A512NFI1</accession>
<keyword evidence="2" id="KW-1185">Reference proteome</keyword>
<proteinExistence type="predicted"/>
<sequence length="380" mass="43736">MRDVRNAPLSFFCPDVTDASTLKRVQQFIDFGYSVTVFGFRRERYNTDYQPSWPNVPLGFTTDARYWHRLSALLHAIPALFANRRTLARASIFYARNIDQLVLALLGRLIAFSRAPIAYEVLDIPPILMRRGPVPAFLRAIERSCLRRVSLLVLSSPGFHRNYFSAVQKYAGDWFLLENKLYPSPSRSRAAAIRPGAGRRPWVVGYFGLIRGEATVDLIARLAHRLQDRVVFKFGGVFTTVEQAKFETVLRRCPNVDYSGPYLPQQDLERLYREVDFAWALDLENTDHNSRWLMPCRFYEAGYYGVPCLAVHRFEVGNVIEKHHIGWTFAEPLEDSLVRFFERLTETDYEMIHARLAAVPSSMFVAGEDVARLCEKLARP</sequence>
<evidence type="ECO:0000313" key="1">
    <source>
        <dbReference type="EMBL" id="GEP57696.1"/>
    </source>
</evidence>
<reference evidence="1 2" key="1">
    <citation type="submission" date="2019-07" db="EMBL/GenBank/DDBJ databases">
        <title>Whole genome shotgun sequence of Reyranella soli NBRC 108950.</title>
        <authorList>
            <person name="Hosoyama A."/>
            <person name="Uohara A."/>
            <person name="Ohji S."/>
            <person name="Ichikawa N."/>
        </authorList>
    </citation>
    <scope>NUCLEOTIDE SEQUENCE [LARGE SCALE GENOMIC DNA]</scope>
    <source>
        <strain evidence="1 2">NBRC 108950</strain>
    </source>
</reference>
<dbReference type="SUPFAM" id="SSF53756">
    <property type="entry name" value="UDP-Glycosyltransferase/glycogen phosphorylase"/>
    <property type="match status" value="1"/>
</dbReference>
<protein>
    <submittedName>
        <fullName evidence="1">Uncharacterized protein</fullName>
    </submittedName>
</protein>
<name>A0A512NFI1_9HYPH</name>
<gene>
    <name evidence="1" type="ORF">RSO01_48620</name>
</gene>
<dbReference type="Gene3D" id="3.40.50.2000">
    <property type="entry name" value="Glycogen Phosphorylase B"/>
    <property type="match status" value="1"/>
</dbReference>
<organism evidence="1 2">
    <name type="scientific">Reyranella soli</name>
    <dbReference type="NCBI Taxonomy" id="1230389"/>
    <lineage>
        <taxon>Bacteria</taxon>
        <taxon>Pseudomonadati</taxon>
        <taxon>Pseudomonadota</taxon>
        <taxon>Alphaproteobacteria</taxon>
        <taxon>Hyphomicrobiales</taxon>
        <taxon>Reyranellaceae</taxon>
        <taxon>Reyranella</taxon>
    </lineage>
</organism>
<dbReference type="AlphaFoldDB" id="A0A512NFI1"/>
<comment type="caution">
    <text evidence="1">The sequence shown here is derived from an EMBL/GenBank/DDBJ whole genome shotgun (WGS) entry which is preliminary data.</text>
</comment>
<dbReference type="Proteomes" id="UP000321058">
    <property type="component" value="Unassembled WGS sequence"/>
</dbReference>
<evidence type="ECO:0000313" key="2">
    <source>
        <dbReference type="Proteomes" id="UP000321058"/>
    </source>
</evidence>